<organism evidence="1">
    <name type="scientific">mine drainage metagenome</name>
    <dbReference type="NCBI Taxonomy" id="410659"/>
    <lineage>
        <taxon>unclassified sequences</taxon>
        <taxon>metagenomes</taxon>
        <taxon>ecological metagenomes</taxon>
    </lineage>
</organism>
<proteinExistence type="predicted"/>
<accession>A0A3P3ZRY0</accession>
<dbReference type="AlphaFoldDB" id="A0A3P3ZRY0"/>
<dbReference type="EMBL" id="UOYP01000704">
    <property type="protein sequence ID" value="VAY89686.1"/>
    <property type="molecule type" value="Genomic_DNA"/>
</dbReference>
<reference evidence="1" key="1">
    <citation type="submission" date="2018-10" db="EMBL/GenBank/DDBJ databases">
        <authorList>
            <person name="Plewniak F."/>
        </authorList>
    </citation>
    <scope>NUCLEOTIDE SEQUENCE</scope>
</reference>
<gene>
    <name evidence="1" type="ORF">CARN8_80003</name>
</gene>
<sequence length="209" mass="24107">MTPLVLDINLINPAFHKKDFSHFINLESIKFLHITGWRDYLLTLQIHSAKVPSCYADAYHVALRIMLLAWADASLIKPAELQTLRSLESALIGVYFQPVFEREQAKREKVRKKCDGCKKCLLCATLVREKFQPGLDKFLDYMVAHDDLDPAVHNESKKTDRSALSIIRNALAHDDLFNHLSWDGLFEAVREVMEHAYRNRSLTQTRTIL</sequence>
<protein>
    <submittedName>
        <fullName evidence="1">Uncharacterized protein</fullName>
    </submittedName>
</protein>
<name>A0A3P3ZRY0_9ZZZZ</name>
<evidence type="ECO:0000313" key="1">
    <source>
        <dbReference type="EMBL" id="VAY89686.1"/>
    </source>
</evidence>